<proteinExistence type="predicted"/>
<accession>A0A450UFF1</accession>
<protein>
    <submittedName>
        <fullName evidence="2">Predicted nucleotide-binding protein containing TIR-like domain-containing protein</fullName>
    </submittedName>
</protein>
<organism evidence="2">
    <name type="scientific">Candidatus Kentrum sp. LFY</name>
    <dbReference type="NCBI Taxonomy" id="2126342"/>
    <lineage>
        <taxon>Bacteria</taxon>
        <taxon>Pseudomonadati</taxon>
        <taxon>Pseudomonadota</taxon>
        <taxon>Gammaproteobacteria</taxon>
        <taxon>Candidatus Kentrum</taxon>
    </lineage>
</organism>
<sequence>MAEKKIFIGSASESLHIVDGIVESLKNNIIPIPWTVGASKPTETILQNLLDKKWDVDFACFVFDPQDKILSKGEEKDAARDNVIFEIGLFIGMLGAKRTFIVFPEGNMPKLLTDLYGITMIPIRHEAWEQDNPQSIRLINAAISIIKRRIGELGKITDTDIEVTINSLEKLRETPESEVSETIILERFFNSIPNFIQCAARRYNKNPINLSRDVCLYIDSPFEIQDVKELAYVQGNLEGEKEIWVFAMRILDVKPPIYKAAENNIRKGVRYVYFQYEIFNYKKLIKKLEADIGKQEEWKGAAICIVVPREVLMPCDYLIYDPNWEKQKGYVGKSAKTKEHLLIELNESNVQHTIDTWEGYVAECWEKYEADGTTIFHYKP</sequence>
<evidence type="ECO:0000259" key="1">
    <source>
        <dbReference type="Pfam" id="PF10137"/>
    </source>
</evidence>
<dbReference type="GO" id="GO:0050135">
    <property type="term" value="F:NADP+ nucleosidase activity"/>
    <property type="evidence" value="ECO:0007669"/>
    <property type="project" value="InterPro"/>
</dbReference>
<name>A0A450UFF1_9GAMM</name>
<dbReference type="AlphaFoldDB" id="A0A450UFF1"/>
<reference evidence="2" key="1">
    <citation type="submission" date="2019-02" db="EMBL/GenBank/DDBJ databases">
        <authorList>
            <person name="Gruber-Vodicka R. H."/>
            <person name="Seah K. B. B."/>
        </authorList>
    </citation>
    <scope>NUCLEOTIDE SEQUENCE</scope>
    <source>
        <strain evidence="2">BECK_M6</strain>
    </source>
</reference>
<gene>
    <name evidence="2" type="ORF">BECKLFY1418A_GA0070994_10154</name>
</gene>
<dbReference type="InterPro" id="IPR019302">
    <property type="entry name" value="CAP12/PCTIR_TIR_dom"/>
</dbReference>
<evidence type="ECO:0000313" key="2">
    <source>
        <dbReference type="EMBL" id="VFJ91259.1"/>
    </source>
</evidence>
<feature type="domain" description="CD-NTase-associated protein 12/Pycsar effector protein TIR" evidence="1">
    <location>
        <begin position="5"/>
        <end position="123"/>
    </location>
</feature>
<dbReference type="Pfam" id="PF10137">
    <property type="entry name" value="CAP12-PCTIR_TIR"/>
    <property type="match status" value="1"/>
</dbReference>
<dbReference type="EMBL" id="CAADFH010000015">
    <property type="protein sequence ID" value="VFJ91259.1"/>
    <property type="molecule type" value="Genomic_DNA"/>
</dbReference>